<feature type="active site" description="Charge relay system" evidence="1">
    <location>
        <position position="308"/>
    </location>
</feature>
<dbReference type="EMBL" id="FONG01000001">
    <property type="protein sequence ID" value="SFD97587.1"/>
    <property type="molecule type" value="Genomic_DNA"/>
</dbReference>
<dbReference type="GO" id="GO:0005976">
    <property type="term" value="P:polysaccharide metabolic process"/>
    <property type="evidence" value="ECO:0007669"/>
    <property type="project" value="TreeGrafter"/>
</dbReference>
<feature type="region of interest" description="Disordered" evidence="3">
    <location>
        <begin position="125"/>
        <end position="144"/>
    </location>
</feature>
<protein>
    <submittedName>
        <fullName evidence="5">Cephalosporin-C deacetylase</fullName>
    </submittedName>
</protein>
<dbReference type="OrthoDB" id="9770528at2"/>
<dbReference type="Gene3D" id="3.40.50.1820">
    <property type="entry name" value="alpha/beta hydrolase"/>
    <property type="match status" value="1"/>
</dbReference>
<dbReference type="RefSeq" id="WP_093711224.1">
    <property type="nucleotide sequence ID" value="NZ_FONG01000001.1"/>
</dbReference>
<evidence type="ECO:0000259" key="4">
    <source>
        <dbReference type="Pfam" id="PF05448"/>
    </source>
</evidence>
<dbReference type="PANTHER" id="PTHR40111:SF1">
    <property type="entry name" value="CEPHALOSPORIN-C DEACETYLASE"/>
    <property type="match status" value="1"/>
</dbReference>
<dbReference type="InterPro" id="IPR029058">
    <property type="entry name" value="AB_hydrolase_fold"/>
</dbReference>
<sequence>MALFDMPLDDLRSYLPERHEPDDFDAFWKRTLDEAAQLAQDGPATEYRPYDGGLSTVEVYDVTFSGWGGHPVAAWLIVPKGAPGPVPCVVQYIGYGGGRGLPHDHLVWPAGGRAAFIMDTRGQGAAGRNSAGATPDPVGGGNPQAPGFMTRGILDPATYYYRRVFTDAVRAVDAAAAHPAVDAARICVAGGSQGGGIATAVAGLRPDIAAALVDVPFLQHFRRALTLTDQDPYQEIVRFLATQRGAQEQVLRTLSYMDGLNFAARATAPALYSAALMDTTCAPSTVFAAYNHWAGEEKEITVYPWNGHEGGSTERRPEQLRWLRDRVA</sequence>
<evidence type="ECO:0000256" key="2">
    <source>
        <dbReference type="PIRSR" id="PIRSR639069-2"/>
    </source>
</evidence>
<feature type="domain" description="Acetyl xylan esterase" evidence="4">
    <location>
        <begin position="1"/>
        <end position="324"/>
    </location>
</feature>
<reference evidence="5 6" key="1">
    <citation type="submission" date="2016-10" db="EMBL/GenBank/DDBJ databases">
        <authorList>
            <person name="de Groot N.N."/>
        </authorList>
    </citation>
    <scope>NUCLEOTIDE SEQUENCE [LARGE SCALE GENOMIC DNA]</scope>
    <source>
        <strain evidence="5 6">CGMCC 4.3510</strain>
    </source>
</reference>
<name>A0A1I1WQZ1_9ACTN</name>
<feature type="binding site" evidence="2">
    <location>
        <position position="95"/>
    </location>
    <ligand>
        <name>substrate</name>
    </ligand>
</feature>
<proteinExistence type="predicted"/>
<feature type="active site" description="Nucleophile" evidence="1">
    <location>
        <position position="192"/>
    </location>
</feature>
<evidence type="ECO:0000313" key="6">
    <source>
        <dbReference type="Proteomes" id="UP000199323"/>
    </source>
</evidence>
<dbReference type="STRING" id="380248.SAMN05216251_10125"/>
<evidence type="ECO:0000313" key="5">
    <source>
        <dbReference type="EMBL" id="SFD97587.1"/>
    </source>
</evidence>
<dbReference type="PANTHER" id="PTHR40111">
    <property type="entry name" value="CEPHALOSPORIN-C DEACETYLASE"/>
    <property type="match status" value="1"/>
</dbReference>
<dbReference type="InterPro" id="IPR039069">
    <property type="entry name" value="CE7"/>
</dbReference>
<dbReference type="Pfam" id="PF05448">
    <property type="entry name" value="AXE1"/>
    <property type="match status" value="1"/>
</dbReference>
<dbReference type="SUPFAM" id="SSF53474">
    <property type="entry name" value="alpha/beta-Hydrolases"/>
    <property type="match status" value="1"/>
</dbReference>
<gene>
    <name evidence="5" type="ORF">SAMN05216251_10125</name>
</gene>
<accession>A0A1I1WQZ1</accession>
<evidence type="ECO:0000256" key="1">
    <source>
        <dbReference type="PIRSR" id="PIRSR639069-1"/>
    </source>
</evidence>
<dbReference type="AlphaFoldDB" id="A0A1I1WQZ1"/>
<organism evidence="5 6">
    <name type="scientific">Actinacidiphila alni</name>
    <dbReference type="NCBI Taxonomy" id="380248"/>
    <lineage>
        <taxon>Bacteria</taxon>
        <taxon>Bacillati</taxon>
        <taxon>Actinomycetota</taxon>
        <taxon>Actinomycetes</taxon>
        <taxon>Kitasatosporales</taxon>
        <taxon>Streptomycetaceae</taxon>
        <taxon>Actinacidiphila</taxon>
    </lineage>
</organism>
<dbReference type="InterPro" id="IPR008391">
    <property type="entry name" value="AXE1_dom"/>
</dbReference>
<dbReference type="GO" id="GO:0052689">
    <property type="term" value="F:carboxylic ester hydrolase activity"/>
    <property type="evidence" value="ECO:0007669"/>
    <property type="project" value="TreeGrafter"/>
</dbReference>
<keyword evidence="6" id="KW-1185">Reference proteome</keyword>
<feature type="active site" description="Charge relay system" evidence="1">
    <location>
        <position position="278"/>
    </location>
</feature>
<dbReference type="Proteomes" id="UP000199323">
    <property type="component" value="Unassembled WGS sequence"/>
</dbReference>
<evidence type="ECO:0000256" key="3">
    <source>
        <dbReference type="SAM" id="MobiDB-lite"/>
    </source>
</evidence>